<sequence>MNAFLRAWVTLFLMLITLLCAAPTRAEDGYDLWLRYRLLAPEQAKLYQDHASELIIGHATSTQSATRSELQRGLNGLLGRDISLSDTVTRDGAIIVGTPASSALIARLSLNTQSLGNESYLIRSVVVDGHAATVIAGREDIGALYGAFHFLRLLQTGRPIDHLDLHESPRVKLRVLNHWDYLNGQVERGYAGASIWDWWKLPDWRDPRYTDYARANASIGINGTVLDNVNAGATILTPVYLEKVAALADVFRPYGIRVYLSIRFSAPMEIGGLKTADPLDPQVQAWWRAKADEIYKRIPDFGGFLVKANSEGQPGPEDYKRTHADGANMLADALAPHGGVVMWRAFVYSQTNPEDRAKQAYDEFKPLDGRFHANVLIQVKNGPVDFQPREPFHPLFGAMPKTPLMMEFEITKEYLGFATHLVYLGPLFEEVLSADTMAHGKGSTVAKVIDGSLEGHTLTGMAGVANIGTDRNWSGSDFNQANWYVFGRLAWNPTLSSRVIAEEWVRMTFSNNEAFVKPVVDMMMGSREAAVDYMTPLGLLHLMGPGHHYGPAPWDASESQADWRPVYYHHADRLGIGFDRTRTGSDAVAQYAPALAAQFNDIKQTPEQYLLYFHHVPWDYRMRSGQTLWSELISHYTQGVDDIKQMRETWSQLEGYIDAERYHQVATFLAIQEKEAQWWRDACVAYFQNASGLPLPTGYAPPAHSLNYYESLSFPYVPGFSSW</sequence>
<evidence type="ECO:0000259" key="11">
    <source>
        <dbReference type="Pfam" id="PF07488"/>
    </source>
</evidence>
<dbReference type="Proteomes" id="UP001156670">
    <property type="component" value="Unassembled WGS sequence"/>
</dbReference>
<feature type="domain" description="Glycosyl hydrolase family 67 catalytic" evidence="11">
    <location>
        <begin position="154"/>
        <end position="473"/>
    </location>
</feature>
<dbReference type="InterPro" id="IPR011099">
    <property type="entry name" value="Glyco_hydro_67_C"/>
</dbReference>
<keyword evidence="3 7" id="KW-0378">Hydrolase</keyword>
<feature type="domain" description="Glycosyl hydrolase family 67 C-terminal" evidence="10">
    <location>
        <begin position="475"/>
        <end position="698"/>
    </location>
</feature>
<proteinExistence type="inferred from homology"/>
<evidence type="ECO:0000256" key="2">
    <source>
        <dbReference type="ARBA" id="ARBA00022651"/>
    </source>
</evidence>
<keyword evidence="13" id="KW-1185">Reference proteome</keyword>
<evidence type="ECO:0000256" key="1">
    <source>
        <dbReference type="ARBA" id="ARBA00008833"/>
    </source>
</evidence>
<dbReference type="Pfam" id="PF07477">
    <property type="entry name" value="Glyco_hydro_67C"/>
    <property type="match status" value="1"/>
</dbReference>
<feature type="domain" description="Alpha glucuronidase N-terminal" evidence="9">
    <location>
        <begin position="32"/>
        <end position="150"/>
    </location>
</feature>
<dbReference type="InterPro" id="IPR029018">
    <property type="entry name" value="Hex-like_dom2"/>
</dbReference>
<evidence type="ECO:0000313" key="12">
    <source>
        <dbReference type="EMBL" id="GLQ92667.1"/>
    </source>
</evidence>
<comment type="subunit">
    <text evidence="8">Homodimer.</text>
</comment>
<evidence type="ECO:0000256" key="4">
    <source>
        <dbReference type="ARBA" id="ARBA00023277"/>
    </source>
</evidence>
<name>A0ABQ5XMT8_9GAMM</name>
<keyword evidence="5 7" id="KW-0326">Glycosidase</keyword>
<dbReference type="SUPFAM" id="SSF51445">
    <property type="entry name" value="(Trans)glycosidases"/>
    <property type="match status" value="1"/>
</dbReference>
<evidence type="ECO:0000256" key="8">
    <source>
        <dbReference type="RuleBase" id="RU361198"/>
    </source>
</evidence>
<evidence type="ECO:0000256" key="3">
    <source>
        <dbReference type="ARBA" id="ARBA00022801"/>
    </source>
</evidence>
<gene>
    <name evidence="12" type="primary">aguA</name>
    <name evidence="12" type="ORF">GCM10007901_16180</name>
</gene>
<evidence type="ECO:0000313" key="13">
    <source>
        <dbReference type="Proteomes" id="UP001156670"/>
    </source>
</evidence>
<dbReference type="PANTHER" id="PTHR39207:SF1">
    <property type="entry name" value="ALPHA-GLUCURONIDASE A"/>
    <property type="match status" value="1"/>
</dbReference>
<dbReference type="EC" id="3.2.1.131" evidence="8"/>
<reference evidence="13" key="1">
    <citation type="journal article" date="2019" name="Int. J. Syst. Evol. Microbiol.">
        <title>The Global Catalogue of Microorganisms (GCM) 10K type strain sequencing project: providing services to taxonomists for standard genome sequencing and annotation.</title>
        <authorList>
            <consortium name="The Broad Institute Genomics Platform"/>
            <consortium name="The Broad Institute Genome Sequencing Center for Infectious Disease"/>
            <person name="Wu L."/>
            <person name="Ma J."/>
        </authorList>
    </citation>
    <scope>NUCLEOTIDE SEQUENCE [LARGE SCALE GENOMIC DNA]</scope>
    <source>
        <strain evidence="13">NBRC 111980</strain>
    </source>
</reference>
<keyword evidence="2 7" id="KW-0858">Xylan degradation</keyword>
<dbReference type="Pfam" id="PF03648">
    <property type="entry name" value="Glyco_hydro_67N"/>
    <property type="match status" value="1"/>
</dbReference>
<keyword evidence="6 8" id="KW-0624">Polysaccharide degradation</keyword>
<comment type="similarity">
    <text evidence="1 7 8">Belongs to the glycosyl hydrolase 67 family.</text>
</comment>
<dbReference type="InterPro" id="IPR037054">
    <property type="entry name" value="A-glucoronidase_C_sf"/>
</dbReference>
<evidence type="ECO:0000259" key="10">
    <source>
        <dbReference type="Pfam" id="PF07477"/>
    </source>
</evidence>
<evidence type="ECO:0000259" key="9">
    <source>
        <dbReference type="Pfam" id="PF03648"/>
    </source>
</evidence>
<dbReference type="EMBL" id="BSOB01000010">
    <property type="protein sequence ID" value="GLQ92667.1"/>
    <property type="molecule type" value="Genomic_DNA"/>
</dbReference>
<organism evidence="12 13">
    <name type="scientific">Dyella acidisoli</name>
    <dbReference type="NCBI Taxonomy" id="1867834"/>
    <lineage>
        <taxon>Bacteria</taxon>
        <taxon>Pseudomonadati</taxon>
        <taxon>Pseudomonadota</taxon>
        <taxon>Gammaproteobacteria</taxon>
        <taxon>Lysobacterales</taxon>
        <taxon>Rhodanobacteraceae</taxon>
        <taxon>Dyella</taxon>
    </lineage>
</organism>
<protein>
    <recommendedName>
        <fullName evidence="8">Xylan alpha-1,2-glucuronidase</fullName>
        <ecNumber evidence="8">3.2.1.131</ecNumber>
    </recommendedName>
</protein>
<dbReference type="SUPFAM" id="SSF55545">
    <property type="entry name" value="beta-N-acetylhexosaminidase-like domain"/>
    <property type="match status" value="1"/>
</dbReference>
<evidence type="ECO:0000256" key="7">
    <source>
        <dbReference type="PIRNR" id="PIRNR029900"/>
    </source>
</evidence>
<dbReference type="Gene3D" id="3.90.1330.10">
    <property type="entry name" value="Alpha-glucuronidase, C-terminal domain"/>
    <property type="match status" value="1"/>
</dbReference>
<dbReference type="Gene3D" id="3.30.379.10">
    <property type="entry name" value="Chitobiase/beta-hexosaminidase domain 2-like"/>
    <property type="match status" value="1"/>
</dbReference>
<dbReference type="InterPro" id="IPR017853">
    <property type="entry name" value="GH"/>
</dbReference>
<dbReference type="Gene3D" id="3.20.20.80">
    <property type="entry name" value="Glycosidases"/>
    <property type="match status" value="1"/>
</dbReference>
<evidence type="ECO:0000256" key="5">
    <source>
        <dbReference type="ARBA" id="ARBA00023295"/>
    </source>
</evidence>
<evidence type="ECO:0000256" key="6">
    <source>
        <dbReference type="ARBA" id="ARBA00023326"/>
    </source>
</evidence>
<accession>A0ABQ5XMT8</accession>
<dbReference type="PANTHER" id="PTHR39207">
    <property type="entry name" value="ALPHA-GLUCURONIDASE A"/>
    <property type="match status" value="1"/>
</dbReference>
<dbReference type="InterPro" id="IPR005154">
    <property type="entry name" value="Glyco_hydro_67_aGlcAse_N"/>
</dbReference>
<dbReference type="Pfam" id="PF07488">
    <property type="entry name" value="Glyco_hydro_67M"/>
    <property type="match status" value="1"/>
</dbReference>
<dbReference type="RefSeq" id="WP_284320386.1">
    <property type="nucleotide sequence ID" value="NZ_BSOB01000010.1"/>
</dbReference>
<keyword evidence="4 8" id="KW-0119">Carbohydrate metabolism</keyword>
<dbReference type="PIRSF" id="PIRSF029900">
    <property type="entry name" value="Alpha-glucuronds"/>
    <property type="match status" value="1"/>
</dbReference>
<comment type="catalytic activity">
    <reaction evidence="8">
        <text>Hydrolysis of (1-&gt;2)-alpha-D-(4-O-methyl)glucuronosyl links in the main chain of hardwood xylans.</text>
        <dbReference type="EC" id="3.2.1.131"/>
    </reaction>
</comment>
<dbReference type="InterPro" id="IPR011100">
    <property type="entry name" value="Glyco_hydro_67_cat"/>
</dbReference>
<dbReference type="InterPro" id="IPR011395">
    <property type="entry name" value="Glyco_hydro_67_aGlcAse"/>
</dbReference>
<comment type="caution">
    <text evidence="12">The sequence shown here is derived from an EMBL/GenBank/DDBJ whole genome shotgun (WGS) entry which is preliminary data.</text>
</comment>